<dbReference type="InterPro" id="IPR023696">
    <property type="entry name" value="Ureohydrolase_dom_sf"/>
</dbReference>
<feature type="compositionally biased region" description="Polar residues" evidence="1">
    <location>
        <begin position="854"/>
        <end position="863"/>
    </location>
</feature>
<evidence type="ECO:0000313" key="3">
    <source>
        <dbReference type="EMBL" id="KAK0701687.1"/>
    </source>
</evidence>
<feature type="compositionally biased region" description="Pro residues" evidence="1">
    <location>
        <begin position="714"/>
        <end position="724"/>
    </location>
</feature>
<feature type="region of interest" description="Disordered" evidence="1">
    <location>
        <begin position="979"/>
        <end position="1141"/>
    </location>
</feature>
<protein>
    <recommendedName>
        <fullName evidence="2">Histone deacetylase domain-containing protein</fullName>
    </recommendedName>
</protein>
<feature type="region of interest" description="Disordered" evidence="1">
    <location>
        <begin position="122"/>
        <end position="167"/>
    </location>
</feature>
<feature type="compositionally biased region" description="Polar residues" evidence="1">
    <location>
        <begin position="1021"/>
        <end position="1034"/>
    </location>
</feature>
<feature type="compositionally biased region" description="Low complexity" evidence="1">
    <location>
        <begin position="1121"/>
        <end position="1133"/>
    </location>
</feature>
<evidence type="ECO:0000259" key="2">
    <source>
        <dbReference type="Pfam" id="PF00850"/>
    </source>
</evidence>
<feature type="compositionally biased region" description="Low complexity" evidence="1">
    <location>
        <begin position="94"/>
        <end position="108"/>
    </location>
</feature>
<keyword evidence="4" id="KW-1185">Reference proteome</keyword>
<dbReference type="GeneID" id="85322209"/>
<dbReference type="EMBL" id="JAUIRO010000009">
    <property type="protein sequence ID" value="KAK0701687.1"/>
    <property type="molecule type" value="Genomic_DNA"/>
</dbReference>
<dbReference type="Pfam" id="PF00850">
    <property type="entry name" value="Hist_deacetyl"/>
    <property type="match status" value="1"/>
</dbReference>
<accession>A0AA39ZQ96</accession>
<dbReference type="GO" id="GO:0004407">
    <property type="term" value="F:histone deacetylase activity"/>
    <property type="evidence" value="ECO:0007669"/>
    <property type="project" value="TreeGrafter"/>
</dbReference>
<feature type="compositionally biased region" description="Low complexity" evidence="1">
    <location>
        <begin position="676"/>
        <end position="704"/>
    </location>
</feature>
<dbReference type="InterPro" id="IPR037138">
    <property type="entry name" value="His_deacetylse_dom_sf"/>
</dbReference>
<dbReference type="GO" id="GO:0005634">
    <property type="term" value="C:nucleus"/>
    <property type="evidence" value="ECO:0007669"/>
    <property type="project" value="TreeGrafter"/>
</dbReference>
<feature type="region of interest" description="Disordered" evidence="1">
    <location>
        <begin position="1164"/>
        <end position="1190"/>
    </location>
</feature>
<feature type="compositionally biased region" description="Basic and acidic residues" evidence="1">
    <location>
        <begin position="979"/>
        <end position="994"/>
    </location>
</feature>
<feature type="compositionally biased region" description="Basic and acidic residues" evidence="1">
    <location>
        <begin position="742"/>
        <end position="764"/>
    </location>
</feature>
<organism evidence="3 4">
    <name type="scientific">Lasiosphaeria miniovina</name>
    <dbReference type="NCBI Taxonomy" id="1954250"/>
    <lineage>
        <taxon>Eukaryota</taxon>
        <taxon>Fungi</taxon>
        <taxon>Dikarya</taxon>
        <taxon>Ascomycota</taxon>
        <taxon>Pezizomycotina</taxon>
        <taxon>Sordariomycetes</taxon>
        <taxon>Sordariomycetidae</taxon>
        <taxon>Sordariales</taxon>
        <taxon>Lasiosphaeriaceae</taxon>
        <taxon>Lasiosphaeria</taxon>
    </lineage>
</organism>
<dbReference type="FunFam" id="3.40.800.20:FF:000011">
    <property type="entry name" value="Histone deacetylase HOS3"/>
    <property type="match status" value="1"/>
</dbReference>
<dbReference type="Proteomes" id="UP001172101">
    <property type="component" value="Unassembled WGS sequence"/>
</dbReference>
<proteinExistence type="predicted"/>
<dbReference type="InterPro" id="IPR000286">
    <property type="entry name" value="HDACs"/>
</dbReference>
<feature type="compositionally biased region" description="Polar residues" evidence="1">
    <location>
        <begin position="939"/>
        <end position="957"/>
    </location>
</feature>
<dbReference type="PANTHER" id="PTHR47558:SF1">
    <property type="entry name" value="HISTONE DEACETYLASE HOS3"/>
    <property type="match status" value="1"/>
</dbReference>
<evidence type="ECO:0000256" key="1">
    <source>
        <dbReference type="SAM" id="MobiDB-lite"/>
    </source>
</evidence>
<name>A0AA39ZQ96_9PEZI</name>
<dbReference type="RefSeq" id="XP_060289351.1">
    <property type="nucleotide sequence ID" value="XM_060438939.1"/>
</dbReference>
<dbReference type="PANTHER" id="PTHR47558">
    <property type="entry name" value="HISTONE DEACETYLASE HOS3"/>
    <property type="match status" value="1"/>
</dbReference>
<feature type="compositionally biased region" description="Polar residues" evidence="1">
    <location>
        <begin position="996"/>
        <end position="1013"/>
    </location>
</feature>
<comment type="caution">
    <text evidence="3">The sequence shown here is derived from an EMBL/GenBank/DDBJ whole genome shotgun (WGS) entry which is preliminary data.</text>
</comment>
<feature type="region of interest" description="Disordered" evidence="1">
    <location>
        <begin position="663"/>
        <end position="962"/>
    </location>
</feature>
<feature type="domain" description="Histone deacetylase" evidence="2">
    <location>
        <begin position="270"/>
        <end position="601"/>
    </location>
</feature>
<dbReference type="GO" id="GO:0010468">
    <property type="term" value="P:regulation of gene expression"/>
    <property type="evidence" value="ECO:0007669"/>
    <property type="project" value="UniProtKB-ARBA"/>
</dbReference>
<dbReference type="AlphaFoldDB" id="A0AA39ZQ96"/>
<feature type="region of interest" description="Disordered" evidence="1">
    <location>
        <begin position="1"/>
        <end position="108"/>
    </location>
</feature>
<sequence>MAPPFSLSPSPPDRVSASIAQQQHTKPPGTADNGLSQSLKQLSISTSSPARPPRTPRSTARSPLKAAVNRSPSSSRPGSAMRSPLNSSSAFNGTPSRSSSRPASRSATPTLLRKASMNSLHSVNGVAPPRRSSSANLLSPTPARSPLRSMSPEAPLEKPLPTAESVASAHFQAELQAHHGDDPKLAETVVILHDACYGHRFSRPRTSRGALSTIVERPERIKACALGVSAAYVRLGERHQDGAFPIGPGFSPASLPSVPFQIHKTTRRLSLSSQTVTNVHGVKWMEELKNMCDSAEAKLAASGKELQRPDMDRGPNAEAPHKFHEGDLYLCSESLNALEGALGGVCDAVDAVFRPQGPRRAFVAIRPPGHHCSASYPSGFCWINNVHVGIMHGILSHGLTHAAIIDFDLHHGDGSQSIAWQHNARSVGLAKNAAWWKKTSIGYFSLHDINSYPCEMGDEDKVRNASICIDNAHGQSIWNAHLQPWKTEAEFWALYESKYAVLLDKTRDYLKGQTERLRAAGLNSKAAIFFSAGFDASEWESAGMQRHNVNVPTEFYARLTRDVVRIAAEEGTSVEGRIVSVLEGGYSDRALCSGVLSHLSGLAGDGPSSKEQDFNGLGYEMGQRIGSVRGRGRKDSTASERGSRRYEPSWWSAAELAQLESTVSPQLEELPKKPRTGTPPTYSSPTQSSSAKAVSSRVRRASGLSPGGGLLPVSRPPSPPPPEVPWTVAAHELSKLLIPSRRQTDSCTHEDLNAEATRARRDRQSLLAQSQGAPPGSTAHASQAERAPTRMSLRERKTKPPLPVDEEDAEEDGKGRRKTVAGPSVLSIEKAVSRGTTPVAPRQQPRQSGRRLSAASTIVSESVESVLPGPGHAAIRNISRPDTARSVRPESSISVRTTLPVKKTRAPAKKETAPRAPRVPKKLPGAVNTGATIVAKAIPSTTTPTNGASSPLSTNQAGDPMDQLANDMKKVKITLVTKAQREARERERIAKEKSMQAGTVTVPTPFEENTSLSKAEYQPAFPSSPSETVINTPTSTPPAAYKPTELDVGPLTPGPTQTHTLPPAFAPQRIPLPASSPIPASPARTPIWNPTRSPTRDAPPPSNDVFIAYQPEGPTPPSAAFPPSQQPLQWLPPNISSTPNTAMRRADLPVFTATSAIPFAVSRTATPAEAAAPPPVSRPHDSVWEVPEAP</sequence>
<gene>
    <name evidence="3" type="ORF">B0T26DRAFT_659309</name>
</gene>
<feature type="compositionally biased region" description="Polar residues" evidence="1">
    <location>
        <begin position="84"/>
        <end position="93"/>
    </location>
</feature>
<dbReference type="InterPro" id="IPR023801">
    <property type="entry name" value="His_deacetylse_dom"/>
</dbReference>
<reference evidence="3" key="1">
    <citation type="submission" date="2023-06" db="EMBL/GenBank/DDBJ databases">
        <title>Genome-scale phylogeny and comparative genomics of the fungal order Sordariales.</title>
        <authorList>
            <consortium name="Lawrence Berkeley National Laboratory"/>
            <person name="Hensen N."/>
            <person name="Bonometti L."/>
            <person name="Westerberg I."/>
            <person name="Brannstrom I.O."/>
            <person name="Guillou S."/>
            <person name="Cros-Aarteil S."/>
            <person name="Calhoun S."/>
            <person name="Haridas S."/>
            <person name="Kuo A."/>
            <person name="Mondo S."/>
            <person name="Pangilinan J."/>
            <person name="Riley R."/>
            <person name="LaButti K."/>
            <person name="Andreopoulos B."/>
            <person name="Lipzen A."/>
            <person name="Chen C."/>
            <person name="Yanf M."/>
            <person name="Daum C."/>
            <person name="Ng V."/>
            <person name="Clum A."/>
            <person name="Steindorff A."/>
            <person name="Ohm R."/>
            <person name="Martin F."/>
            <person name="Silar P."/>
            <person name="Natvig D."/>
            <person name="Lalanne C."/>
            <person name="Gautier V."/>
            <person name="Ament-velasquez S.L."/>
            <person name="Kruys A."/>
            <person name="Hutchinson M.I."/>
            <person name="Powell A.J."/>
            <person name="Barry K."/>
            <person name="Miller A.N."/>
            <person name="Grigoriev I.V."/>
            <person name="Debuchy R."/>
            <person name="Gladieux P."/>
            <person name="Thoren M.H."/>
            <person name="Johannesson H."/>
        </authorList>
    </citation>
    <scope>NUCLEOTIDE SEQUENCE</scope>
    <source>
        <strain evidence="3">SMH2392-1A</strain>
    </source>
</reference>
<dbReference type="Gene3D" id="3.40.800.20">
    <property type="entry name" value="Histone deacetylase domain"/>
    <property type="match status" value="1"/>
</dbReference>
<dbReference type="InterPro" id="IPR053244">
    <property type="entry name" value="HDAC_HD_type_1"/>
</dbReference>
<feature type="region of interest" description="Disordered" evidence="1">
    <location>
        <begin position="625"/>
        <end position="647"/>
    </location>
</feature>
<dbReference type="PRINTS" id="PR01270">
    <property type="entry name" value="HDASUPER"/>
</dbReference>
<dbReference type="SUPFAM" id="SSF52768">
    <property type="entry name" value="Arginase/deacetylase"/>
    <property type="match status" value="1"/>
</dbReference>
<dbReference type="CDD" id="cd09998">
    <property type="entry name" value="HDAC_Hos3"/>
    <property type="match status" value="1"/>
</dbReference>
<feature type="compositionally biased region" description="Basic and acidic residues" evidence="1">
    <location>
        <begin position="633"/>
        <end position="647"/>
    </location>
</feature>
<feature type="compositionally biased region" description="Polar residues" evidence="1">
    <location>
        <begin position="33"/>
        <end position="44"/>
    </location>
</feature>
<evidence type="ECO:0000313" key="4">
    <source>
        <dbReference type="Proteomes" id="UP001172101"/>
    </source>
</evidence>